<dbReference type="EMBL" id="BMIB01000003">
    <property type="protein sequence ID" value="GGH70225.1"/>
    <property type="molecule type" value="Genomic_DNA"/>
</dbReference>
<dbReference type="AlphaFoldDB" id="A0A917MWG7"/>
<protein>
    <recommendedName>
        <fullName evidence="1">KAP NTPase domain-containing protein</fullName>
    </recommendedName>
</protein>
<reference evidence="2" key="1">
    <citation type="journal article" date="2014" name="Int. J. Syst. Evol. Microbiol.">
        <title>Complete genome sequence of Corynebacterium casei LMG S-19264T (=DSM 44701T), isolated from a smear-ripened cheese.</title>
        <authorList>
            <consortium name="US DOE Joint Genome Institute (JGI-PGF)"/>
            <person name="Walter F."/>
            <person name="Albersmeier A."/>
            <person name="Kalinowski J."/>
            <person name="Ruckert C."/>
        </authorList>
    </citation>
    <scope>NUCLEOTIDE SEQUENCE</scope>
    <source>
        <strain evidence="2">CGMCC 1.15290</strain>
    </source>
</reference>
<keyword evidence="3" id="KW-1185">Reference proteome</keyword>
<evidence type="ECO:0000259" key="1">
    <source>
        <dbReference type="Pfam" id="PF07693"/>
    </source>
</evidence>
<organism evidence="2 3">
    <name type="scientific">Filimonas zeae</name>
    <dbReference type="NCBI Taxonomy" id="1737353"/>
    <lineage>
        <taxon>Bacteria</taxon>
        <taxon>Pseudomonadati</taxon>
        <taxon>Bacteroidota</taxon>
        <taxon>Chitinophagia</taxon>
        <taxon>Chitinophagales</taxon>
        <taxon>Chitinophagaceae</taxon>
        <taxon>Filimonas</taxon>
    </lineage>
</organism>
<proteinExistence type="predicted"/>
<dbReference type="RefSeq" id="WP_188953298.1">
    <property type="nucleotide sequence ID" value="NZ_BMIB01000003.1"/>
</dbReference>
<evidence type="ECO:0000313" key="2">
    <source>
        <dbReference type="EMBL" id="GGH70225.1"/>
    </source>
</evidence>
<accession>A0A917MWG7</accession>
<reference evidence="2" key="2">
    <citation type="submission" date="2020-09" db="EMBL/GenBank/DDBJ databases">
        <authorList>
            <person name="Sun Q."/>
            <person name="Zhou Y."/>
        </authorList>
    </citation>
    <scope>NUCLEOTIDE SEQUENCE</scope>
    <source>
        <strain evidence="2">CGMCC 1.15290</strain>
    </source>
</reference>
<dbReference type="Proteomes" id="UP000627292">
    <property type="component" value="Unassembled WGS sequence"/>
</dbReference>
<gene>
    <name evidence="2" type="ORF">GCM10011379_28270</name>
</gene>
<evidence type="ECO:0000313" key="3">
    <source>
        <dbReference type="Proteomes" id="UP000627292"/>
    </source>
</evidence>
<dbReference type="Pfam" id="PF07693">
    <property type="entry name" value="KAP_NTPase"/>
    <property type="match status" value="1"/>
</dbReference>
<dbReference type="InterPro" id="IPR027417">
    <property type="entry name" value="P-loop_NTPase"/>
</dbReference>
<dbReference type="SUPFAM" id="SSF52540">
    <property type="entry name" value="P-loop containing nucleoside triphosphate hydrolases"/>
    <property type="match status" value="1"/>
</dbReference>
<sequence length="498" mass="58455">MISNYFKEVFQYSISDFKSHIEDIDNERIIFSGRYGSGKTTFLNDYFNQIDAKEEYDVYKLYPVNYSIASNEDIFSYIKYDLIFELLKSGVEVQKMDFAFLQALPWFVLKNPVKVLAGIIKMIPKVGKEINEYYTGLKELYDEIEKYRKNEEHEGLERLAEYLETLEDKEGGLYENDLITKCISSIILQKAKLGTEDGREKKTVLIVDDLDRLDPEHIFRILNVFAAHFETASKTGINNKFGFDKVVIVCDINNIRNIFSHRHGSLVDFMGYIDKFYSSDIFHFDSRLAVSEILQKVFSTFLYSKELNSYNIQLRRTLVFGNEFLKEISILMINKGWINLRTIMKMYGKTILYTEDTIRFSREAPNVSVLKLSLIVQLRILRDMFGDFANMASCFEKCQNENTQFENYDNNIVGFFFILCNESQHHFSRKKIFELTFEGKNYKIDYQEDFNTDYIKQVSIKSSPENGSETDIFWADLSLFWNLLNKSIHALHNLGYLK</sequence>
<feature type="domain" description="KAP NTPase" evidence="1">
    <location>
        <begin position="30"/>
        <end position="231"/>
    </location>
</feature>
<dbReference type="InterPro" id="IPR011646">
    <property type="entry name" value="KAP_P-loop"/>
</dbReference>
<name>A0A917MWG7_9BACT</name>
<dbReference type="Gene3D" id="3.40.50.300">
    <property type="entry name" value="P-loop containing nucleotide triphosphate hydrolases"/>
    <property type="match status" value="1"/>
</dbReference>
<comment type="caution">
    <text evidence="2">The sequence shown here is derived from an EMBL/GenBank/DDBJ whole genome shotgun (WGS) entry which is preliminary data.</text>
</comment>